<dbReference type="PROSITE" id="PS00061">
    <property type="entry name" value="ADH_SHORT"/>
    <property type="match status" value="1"/>
</dbReference>
<dbReference type="PRINTS" id="PR00081">
    <property type="entry name" value="GDHRDH"/>
</dbReference>
<organism evidence="1 2">
    <name type="scientific">Ceratodon purpureus</name>
    <name type="common">Fire moss</name>
    <name type="synonym">Dicranum purpureum</name>
    <dbReference type="NCBI Taxonomy" id="3225"/>
    <lineage>
        <taxon>Eukaryota</taxon>
        <taxon>Viridiplantae</taxon>
        <taxon>Streptophyta</taxon>
        <taxon>Embryophyta</taxon>
        <taxon>Bryophyta</taxon>
        <taxon>Bryophytina</taxon>
        <taxon>Bryopsida</taxon>
        <taxon>Dicranidae</taxon>
        <taxon>Pseudoditrichales</taxon>
        <taxon>Ditrichaceae</taxon>
        <taxon>Ceratodon</taxon>
    </lineage>
</organism>
<dbReference type="InterPro" id="IPR020904">
    <property type="entry name" value="Sc_DH/Rdtase_CS"/>
</dbReference>
<dbReference type="InterPro" id="IPR036291">
    <property type="entry name" value="NAD(P)-bd_dom_sf"/>
</dbReference>
<dbReference type="CDD" id="cd05327">
    <property type="entry name" value="retinol-DH_like_SDR_c_like"/>
    <property type="match status" value="1"/>
</dbReference>
<dbReference type="InterPro" id="IPR002347">
    <property type="entry name" value="SDR_fam"/>
</dbReference>
<evidence type="ECO:0000313" key="1">
    <source>
        <dbReference type="EMBL" id="KAG0567270.1"/>
    </source>
</evidence>
<dbReference type="PANTHER" id="PTHR48476:SF1">
    <property type="entry name" value="SHORT-CHAIN DEHYDROGENASE TIC 32, CHLOROPLASTIC-LIKE"/>
    <property type="match status" value="1"/>
</dbReference>
<proteinExistence type="predicted"/>
<comment type="caution">
    <text evidence="1">The sequence shown here is derived from an EMBL/GenBank/DDBJ whole genome shotgun (WGS) entry which is preliminary data.</text>
</comment>
<gene>
    <name evidence="1" type="ORF">KC19_7G122600</name>
</gene>
<dbReference type="SUPFAM" id="SSF51735">
    <property type="entry name" value="NAD(P)-binding Rossmann-fold domains"/>
    <property type="match status" value="1"/>
</dbReference>
<keyword evidence="2" id="KW-1185">Reference proteome</keyword>
<dbReference type="Gene3D" id="3.40.50.720">
    <property type="entry name" value="NAD(P)-binding Rossmann-like Domain"/>
    <property type="match status" value="1"/>
</dbReference>
<dbReference type="InterPro" id="IPR055280">
    <property type="entry name" value="TIC32"/>
</dbReference>
<sequence>MGQSIGTLFRGNLNSLGGGTSITADEIARNINLTGYTAIITGSSSGLGKESARVLAKRGAQVVLAARSIEGLNEVKALITAETPTANVEVMHLDLTELKSVRKFAEDFKQKNLPLNILMNNAGVFAKKFTPTAEGIEAMWATHVVGHYYLTMLLLDKIKETAAQSGIEGRIMFTGSEAHRVTYKGGINFDALLDPSLYTAYQAYGQSKIGDILLARMIGQQLKSEGVNVVANSGHPGAVKTPLGRNFFEKGTTEVGYQVSKPFIKSPEQGAANLVYVAISPDLKGVSGKYFSDFKEISPSKYGSDDELGQKVMKYCEDFVASRMSA</sequence>
<dbReference type="EMBL" id="CM026428">
    <property type="protein sequence ID" value="KAG0567270.1"/>
    <property type="molecule type" value="Genomic_DNA"/>
</dbReference>
<protein>
    <submittedName>
        <fullName evidence="1">Uncharacterized protein</fullName>
    </submittedName>
</protein>
<dbReference type="Proteomes" id="UP000822688">
    <property type="component" value="Chromosome 7"/>
</dbReference>
<dbReference type="AlphaFoldDB" id="A0A8T0H7P8"/>
<name>A0A8T0H7P8_CERPU</name>
<accession>A0A8T0H7P8</accession>
<evidence type="ECO:0000313" key="2">
    <source>
        <dbReference type="Proteomes" id="UP000822688"/>
    </source>
</evidence>
<dbReference type="Pfam" id="PF00106">
    <property type="entry name" value="adh_short"/>
    <property type="match status" value="1"/>
</dbReference>
<dbReference type="PANTHER" id="PTHR48476">
    <property type="entry name" value="SHORT-CHAIN DEHYDROGENASE TIC 32, CHLOROPLASTIC-LIKE"/>
    <property type="match status" value="1"/>
</dbReference>
<reference evidence="1" key="1">
    <citation type="submission" date="2020-06" db="EMBL/GenBank/DDBJ databases">
        <title>WGS assembly of Ceratodon purpureus strain R40.</title>
        <authorList>
            <person name="Carey S.B."/>
            <person name="Jenkins J."/>
            <person name="Shu S."/>
            <person name="Lovell J.T."/>
            <person name="Sreedasyam A."/>
            <person name="Maumus F."/>
            <person name="Tiley G.P."/>
            <person name="Fernandez-Pozo N."/>
            <person name="Barry K."/>
            <person name="Chen C."/>
            <person name="Wang M."/>
            <person name="Lipzen A."/>
            <person name="Daum C."/>
            <person name="Saski C.A."/>
            <person name="Payton A.C."/>
            <person name="Mcbreen J.C."/>
            <person name="Conrad R.E."/>
            <person name="Kollar L.M."/>
            <person name="Olsson S."/>
            <person name="Huttunen S."/>
            <person name="Landis J.B."/>
            <person name="Wickett N.J."/>
            <person name="Johnson M.G."/>
            <person name="Rensing S.A."/>
            <person name="Grimwood J."/>
            <person name="Schmutz J."/>
            <person name="Mcdaniel S.F."/>
        </authorList>
    </citation>
    <scope>NUCLEOTIDE SEQUENCE</scope>
    <source>
        <strain evidence="1">R40</strain>
    </source>
</reference>